<dbReference type="Gene3D" id="3.30.40.10">
    <property type="entry name" value="Zinc/RING finger domain, C3HC4 (zinc finger)"/>
    <property type="match status" value="1"/>
</dbReference>
<evidence type="ECO:0000313" key="3">
    <source>
        <dbReference type="EMBL" id="GMK57044.1"/>
    </source>
</evidence>
<dbReference type="InterPro" id="IPR001841">
    <property type="entry name" value="Znf_RING"/>
</dbReference>
<dbReference type="PROSITE" id="PS50089">
    <property type="entry name" value="ZF_RING_2"/>
    <property type="match status" value="1"/>
</dbReference>
<dbReference type="SUPFAM" id="SSF57850">
    <property type="entry name" value="RING/U-box"/>
    <property type="match status" value="1"/>
</dbReference>
<keyword evidence="1" id="KW-0862">Zinc</keyword>
<keyword evidence="1" id="KW-0479">Metal-binding</keyword>
<evidence type="ECO:0000256" key="1">
    <source>
        <dbReference type="PROSITE-ProRule" id="PRU00175"/>
    </source>
</evidence>
<sequence>MSTNPDSDSPYSARPPPVSFDDFMAQVDAATLAHGGIMVDEDIYEELFASAGPGHGARPQFIAALPRPKTVPSGESCPVCLQTLASIETEEEYALASESFFGDTEALGLRELPCAAKHVVCARCCKQWLMLNNSCPLCRSQVDPANPVDAETSDTIEAQRQTERMLALFHSLFGPRRPPPMKKEEGREAFSGMYS</sequence>
<accession>A0AAD3TUF6</accession>
<dbReference type="InterPro" id="IPR013083">
    <property type="entry name" value="Znf_RING/FYVE/PHD"/>
</dbReference>
<name>A0AAD3TUF6_9TREE</name>
<feature type="domain" description="RING-type" evidence="2">
    <location>
        <begin position="77"/>
        <end position="139"/>
    </location>
</feature>
<dbReference type="EMBL" id="BTCM01000003">
    <property type="protein sequence ID" value="GMK57044.1"/>
    <property type="molecule type" value="Genomic_DNA"/>
</dbReference>
<reference evidence="3" key="1">
    <citation type="journal article" date="2023" name="BMC Genomics">
        <title>Chromosome-level genome assemblies of Cutaneotrichosporon spp. (Trichosporonales, Basidiomycota) reveal imbalanced evolution between nucleotide sequences and chromosome synteny.</title>
        <authorList>
            <person name="Kobayashi Y."/>
            <person name="Kayamori A."/>
            <person name="Aoki K."/>
            <person name="Shiwa Y."/>
            <person name="Matsutani M."/>
            <person name="Fujita N."/>
            <person name="Sugita T."/>
            <person name="Iwasaki W."/>
            <person name="Tanaka N."/>
            <person name="Takashima M."/>
        </authorList>
    </citation>
    <scope>NUCLEOTIDE SEQUENCE</scope>
    <source>
        <strain evidence="3">HIS016</strain>
    </source>
</reference>
<proteinExistence type="predicted"/>
<gene>
    <name evidence="3" type="ORF">CspeluHIS016_0308840</name>
</gene>
<dbReference type="GO" id="GO:0008270">
    <property type="term" value="F:zinc ion binding"/>
    <property type="evidence" value="ECO:0007669"/>
    <property type="project" value="UniProtKB-KW"/>
</dbReference>
<keyword evidence="1" id="KW-0863">Zinc-finger</keyword>
<keyword evidence="4" id="KW-1185">Reference proteome</keyword>
<comment type="caution">
    <text evidence="3">The sequence shown here is derived from an EMBL/GenBank/DDBJ whole genome shotgun (WGS) entry which is preliminary data.</text>
</comment>
<reference evidence="3" key="2">
    <citation type="submission" date="2023-06" db="EMBL/GenBank/DDBJ databases">
        <authorList>
            <person name="Kobayashi Y."/>
            <person name="Kayamori A."/>
            <person name="Aoki K."/>
            <person name="Shiwa Y."/>
            <person name="Fujita N."/>
            <person name="Sugita T."/>
            <person name="Iwasaki W."/>
            <person name="Tanaka N."/>
            <person name="Takashima M."/>
        </authorList>
    </citation>
    <scope>NUCLEOTIDE SEQUENCE</scope>
    <source>
        <strain evidence="3">HIS016</strain>
    </source>
</reference>
<organism evidence="3 4">
    <name type="scientific">Cutaneotrichosporon spelunceum</name>
    <dbReference type="NCBI Taxonomy" id="1672016"/>
    <lineage>
        <taxon>Eukaryota</taxon>
        <taxon>Fungi</taxon>
        <taxon>Dikarya</taxon>
        <taxon>Basidiomycota</taxon>
        <taxon>Agaricomycotina</taxon>
        <taxon>Tremellomycetes</taxon>
        <taxon>Trichosporonales</taxon>
        <taxon>Trichosporonaceae</taxon>
        <taxon>Cutaneotrichosporon</taxon>
    </lineage>
</organism>
<evidence type="ECO:0000259" key="2">
    <source>
        <dbReference type="PROSITE" id="PS50089"/>
    </source>
</evidence>
<dbReference type="AlphaFoldDB" id="A0AAD3TUF6"/>
<evidence type="ECO:0000313" key="4">
    <source>
        <dbReference type="Proteomes" id="UP001222932"/>
    </source>
</evidence>
<protein>
    <recommendedName>
        <fullName evidence="2">RING-type domain-containing protein</fullName>
    </recommendedName>
</protein>
<dbReference type="Proteomes" id="UP001222932">
    <property type="component" value="Unassembled WGS sequence"/>
</dbReference>